<reference evidence="1" key="1">
    <citation type="submission" date="2020-07" db="EMBL/GenBank/DDBJ databases">
        <title>Multicomponent nature underlies the extraordinary mechanical properties of spider dragline silk.</title>
        <authorList>
            <person name="Kono N."/>
            <person name="Nakamura H."/>
            <person name="Mori M."/>
            <person name="Yoshida Y."/>
            <person name="Ohtoshi R."/>
            <person name="Malay A.D."/>
            <person name="Moran D.A.P."/>
            <person name="Tomita M."/>
            <person name="Numata K."/>
            <person name="Arakawa K."/>
        </authorList>
    </citation>
    <scope>NUCLEOTIDE SEQUENCE</scope>
</reference>
<dbReference type="EMBL" id="BMAO01012618">
    <property type="protein sequence ID" value="GFQ82754.1"/>
    <property type="molecule type" value="Genomic_DNA"/>
</dbReference>
<gene>
    <name evidence="1" type="ORF">TNCT_377691</name>
</gene>
<dbReference type="Proteomes" id="UP000887116">
    <property type="component" value="Unassembled WGS sequence"/>
</dbReference>
<dbReference type="AlphaFoldDB" id="A0A8X6FME5"/>
<keyword evidence="2" id="KW-1185">Reference proteome</keyword>
<comment type="caution">
    <text evidence="1">The sequence shown here is derived from an EMBL/GenBank/DDBJ whole genome shotgun (WGS) entry which is preliminary data.</text>
</comment>
<evidence type="ECO:0000313" key="1">
    <source>
        <dbReference type="EMBL" id="GFQ82754.1"/>
    </source>
</evidence>
<sequence>MPLLLIYGNSYLKRKACETISGKTGKGIMDIDIPGAQELLSWEKLQWEIPEEFFPSGHLVSKQLKNFSFICVLPAPVYYSYKLNTSKLSLW</sequence>
<evidence type="ECO:0000313" key="2">
    <source>
        <dbReference type="Proteomes" id="UP000887116"/>
    </source>
</evidence>
<proteinExistence type="predicted"/>
<protein>
    <submittedName>
        <fullName evidence="1">Uncharacterized protein</fullName>
    </submittedName>
</protein>
<accession>A0A8X6FME5</accession>
<name>A0A8X6FME5_TRICU</name>
<organism evidence="1 2">
    <name type="scientific">Trichonephila clavata</name>
    <name type="common">Joro spider</name>
    <name type="synonym">Nephila clavata</name>
    <dbReference type="NCBI Taxonomy" id="2740835"/>
    <lineage>
        <taxon>Eukaryota</taxon>
        <taxon>Metazoa</taxon>
        <taxon>Ecdysozoa</taxon>
        <taxon>Arthropoda</taxon>
        <taxon>Chelicerata</taxon>
        <taxon>Arachnida</taxon>
        <taxon>Araneae</taxon>
        <taxon>Araneomorphae</taxon>
        <taxon>Entelegynae</taxon>
        <taxon>Araneoidea</taxon>
        <taxon>Nephilidae</taxon>
        <taxon>Trichonephila</taxon>
    </lineage>
</organism>